<dbReference type="PANTHER" id="PTHR30086">
    <property type="entry name" value="ARGININE EXPORTER PROTEIN ARGO"/>
    <property type="match status" value="1"/>
</dbReference>
<dbReference type="EMBL" id="DXGC01000110">
    <property type="protein sequence ID" value="HIW92548.1"/>
    <property type="molecule type" value="Genomic_DNA"/>
</dbReference>
<dbReference type="Pfam" id="PF01810">
    <property type="entry name" value="LysE"/>
    <property type="match status" value="1"/>
</dbReference>
<keyword evidence="3 6" id="KW-0812">Transmembrane</keyword>
<name>A0A9D1UM96_9CORY</name>
<dbReference type="GO" id="GO:0015171">
    <property type="term" value="F:amino acid transmembrane transporter activity"/>
    <property type="evidence" value="ECO:0007669"/>
    <property type="project" value="TreeGrafter"/>
</dbReference>
<feature type="transmembrane region" description="Helical" evidence="6">
    <location>
        <begin position="6"/>
        <end position="28"/>
    </location>
</feature>
<feature type="transmembrane region" description="Helical" evidence="6">
    <location>
        <begin position="153"/>
        <end position="178"/>
    </location>
</feature>
<comment type="caution">
    <text evidence="7">The sequence shown here is derived from an EMBL/GenBank/DDBJ whole genome shotgun (WGS) entry which is preliminary data.</text>
</comment>
<evidence type="ECO:0000256" key="6">
    <source>
        <dbReference type="SAM" id="Phobius"/>
    </source>
</evidence>
<sequence length="214" mass="22124">METALVLQFAVTAGLFTMIPGADWAYAIAAGLRSSSSRALAVPVLGLASGYVILVCIVAVGVGALIAANPAALTLLTVIGSCYIIYLGVSTLLSLRQSASTLVPTRASDEAEESGLLGSFFGGMGISGLNPKGLMLLLALLPQFLTHDGWASGIQIMLLGGIFVIETLLIYSGVAVLARTLLQSRPRLNRAVSVASGIFLTLFGTWLLVDSLLA</sequence>
<dbReference type="AlphaFoldDB" id="A0A9D1UM96"/>
<organism evidence="7 8">
    <name type="scientific">Candidatus Corynebacterium avicola</name>
    <dbReference type="NCBI Taxonomy" id="2838527"/>
    <lineage>
        <taxon>Bacteria</taxon>
        <taxon>Bacillati</taxon>
        <taxon>Actinomycetota</taxon>
        <taxon>Actinomycetes</taxon>
        <taxon>Mycobacteriales</taxon>
        <taxon>Corynebacteriaceae</taxon>
        <taxon>Corynebacterium</taxon>
    </lineage>
</organism>
<feature type="transmembrane region" description="Helical" evidence="6">
    <location>
        <begin position="72"/>
        <end position="95"/>
    </location>
</feature>
<keyword evidence="2" id="KW-1003">Cell membrane</keyword>
<protein>
    <submittedName>
        <fullName evidence="7">LysE family translocator</fullName>
    </submittedName>
</protein>
<feature type="transmembrane region" description="Helical" evidence="6">
    <location>
        <begin position="116"/>
        <end position="141"/>
    </location>
</feature>
<gene>
    <name evidence="7" type="ORF">H9870_12925</name>
</gene>
<evidence type="ECO:0000256" key="5">
    <source>
        <dbReference type="ARBA" id="ARBA00023136"/>
    </source>
</evidence>
<evidence type="ECO:0000256" key="3">
    <source>
        <dbReference type="ARBA" id="ARBA00022692"/>
    </source>
</evidence>
<feature type="transmembrane region" description="Helical" evidence="6">
    <location>
        <begin position="190"/>
        <end position="209"/>
    </location>
</feature>
<evidence type="ECO:0000256" key="4">
    <source>
        <dbReference type="ARBA" id="ARBA00022989"/>
    </source>
</evidence>
<accession>A0A9D1UM96</accession>
<dbReference type="Proteomes" id="UP000824190">
    <property type="component" value="Unassembled WGS sequence"/>
</dbReference>
<evidence type="ECO:0000313" key="8">
    <source>
        <dbReference type="Proteomes" id="UP000824190"/>
    </source>
</evidence>
<dbReference type="PANTHER" id="PTHR30086:SF20">
    <property type="entry name" value="ARGININE EXPORTER PROTEIN ARGO-RELATED"/>
    <property type="match status" value="1"/>
</dbReference>
<evidence type="ECO:0000256" key="2">
    <source>
        <dbReference type="ARBA" id="ARBA00022475"/>
    </source>
</evidence>
<evidence type="ECO:0000256" key="1">
    <source>
        <dbReference type="ARBA" id="ARBA00004651"/>
    </source>
</evidence>
<feature type="transmembrane region" description="Helical" evidence="6">
    <location>
        <begin position="40"/>
        <end position="66"/>
    </location>
</feature>
<keyword evidence="5 6" id="KW-0472">Membrane</keyword>
<comment type="subcellular location">
    <subcellularLocation>
        <location evidence="1">Cell membrane</location>
        <topology evidence="1">Multi-pass membrane protein</topology>
    </subcellularLocation>
</comment>
<dbReference type="GO" id="GO:0005886">
    <property type="term" value="C:plasma membrane"/>
    <property type="evidence" value="ECO:0007669"/>
    <property type="project" value="UniProtKB-SubCell"/>
</dbReference>
<keyword evidence="4 6" id="KW-1133">Transmembrane helix</keyword>
<dbReference type="InterPro" id="IPR001123">
    <property type="entry name" value="LeuE-type"/>
</dbReference>
<proteinExistence type="predicted"/>
<reference evidence="7" key="1">
    <citation type="journal article" date="2021" name="PeerJ">
        <title>Extensive microbial diversity within the chicken gut microbiome revealed by metagenomics and culture.</title>
        <authorList>
            <person name="Gilroy R."/>
            <person name="Ravi A."/>
            <person name="Getino M."/>
            <person name="Pursley I."/>
            <person name="Horton D.L."/>
            <person name="Alikhan N.F."/>
            <person name="Baker D."/>
            <person name="Gharbi K."/>
            <person name="Hall N."/>
            <person name="Watson M."/>
            <person name="Adriaenssens E.M."/>
            <person name="Foster-Nyarko E."/>
            <person name="Jarju S."/>
            <person name="Secka A."/>
            <person name="Antonio M."/>
            <person name="Oren A."/>
            <person name="Chaudhuri R.R."/>
            <person name="La Ragione R."/>
            <person name="Hildebrand F."/>
            <person name="Pallen M.J."/>
        </authorList>
    </citation>
    <scope>NUCLEOTIDE SEQUENCE</scope>
    <source>
        <strain evidence="7">CHK32-1732</strain>
    </source>
</reference>
<reference evidence="7" key="2">
    <citation type="submission" date="2021-04" db="EMBL/GenBank/DDBJ databases">
        <authorList>
            <person name="Gilroy R."/>
        </authorList>
    </citation>
    <scope>NUCLEOTIDE SEQUENCE</scope>
    <source>
        <strain evidence="7">CHK32-1732</strain>
    </source>
</reference>
<evidence type="ECO:0000313" key="7">
    <source>
        <dbReference type="EMBL" id="HIW92548.1"/>
    </source>
</evidence>